<dbReference type="RefSeq" id="WP_014259450.1">
    <property type="nucleotide sequence ID" value="NC_016629.1"/>
</dbReference>
<dbReference type="eggNOG" id="COG1287">
    <property type="taxonomic scope" value="Bacteria"/>
</dbReference>
<keyword evidence="1" id="KW-0812">Transmembrane</keyword>
<reference evidence="4 5" key="1">
    <citation type="journal article" date="2011" name="J. Bacteriol.">
        <title>Genome sequence of the mercury-methylating and pleomorphic Desulfovibrio africanus Strain Walvis Bay.</title>
        <authorList>
            <person name="Brown S.D."/>
            <person name="Wall J.D."/>
            <person name="Kucken A.M."/>
            <person name="Gilmour C.C."/>
            <person name="Podar M."/>
            <person name="Brandt C.C."/>
            <person name="Teshima H."/>
            <person name="Detter J.C."/>
            <person name="Han C.S."/>
            <person name="Land M.L."/>
            <person name="Lucas S."/>
            <person name="Han J."/>
            <person name="Pennacchio L."/>
            <person name="Nolan M."/>
            <person name="Pitluck S."/>
            <person name="Woyke T."/>
            <person name="Goodwin L."/>
            <person name="Palumbo A.V."/>
            <person name="Elias D.A."/>
        </authorList>
    </citation>
    <scope>NUCLEOTIDE SEQUENCE [LARGE SCALE GENOMIC DNA]</scope>
    <source>
        <strain evidence="4 5">Walvis Bay</strain>
    </source>
</reference>
<proteinExistence type="predicted"/>
<feature type="transmembrane region" description="Helical" evidence="1">
    <location>
        <begin position="12"/>
        <end position="33"/>
    </location>
</feature>
<feature type="transmembrane region" description="Helical" evidence="1">
    <location>
        <begin position="334"/>
        <end position="352"/>
    </location>
</feature>
<feature type="transmembrane region" description="Helical" evidence="1">
    <location>
        <begin position="111"/>
        <end position="135"/>
    </location>
</feature>
<dbReference type="UniPathway" id="UPA00378"/>
<dbReference type="Pfam" id="PF21436">
    <property type="entry name" value="STT3-PglB_core"/>
    <property type="match status" value="1"/>
</dbReference>
<feature type="domain" description="Oligosaccharyl transferase STT3 N-terminal" evidence="2">
    <location>
        <begin position="48"/>
        <end position="175"/>
    </location>
</feature>
<gene>
    <name evidence="4" type="ORF">Desaf_1317</name>
</gene>
<name>F3YZ11_DESAF</name>
<dbReference type="Pfam" id="PF02516">
    <property type="entry name" value="STT3"/>
    <property type="match status" value="1"/>
</dbReference>
<sequence length="706" mass="75927">MASNNAHGTEGRFSILLLVLIVTAAWTLGLHLARLPDWTNQRGSTFVAGQPLLTTADGYYYLRLAEEHASGEYRDRDELRPGQIKRPEHVPPVSALASALHKTLSIPMRELAFYLPPALAVLSSLALALAGWAVAGPWGGLAAGLAGAASPFWFVRCSLGWFDTDPLNLFFPVLAALGLTGFAFGPWGHWSARSRQVQNEPEQPPGSWRVRAAQLLLCAAGIVGLALWWPSVGLLALPLFCLAYGLSFMAPASRTERLTKLGLLLLLAAGLGFLGLGLHRHLPQALAGFTSLGDSALAHLGLITKQSSGAFAEVGQSISELTPLEISRLPQDLAGGWLPLAASLAGLALAVLRRDWAALMLILPFVLLGALVGFAQRFVIFLVPAYALGLSLLAGTLAARPGIARLRPAIRLALAGLLAMALAAPGVWASLTRPVHPAFNTAQAALAMSVGSAGSSSGLFWNWWDQGYFLQYFAKMPTLIDGGSQDPERIFLASLPLASNDPALAARWMRFVAAHDVEGFRRLAQRLGGPRQAAELLRAVFADPEQTEKMLTAAGLDPGQWKPYLFPVMRKPVFIHLTVDIIYKGWWYYYGSLFSESQAKTPPETTLVPVAMATIDKGRGTMQVGQGILPLSMVVEVSRNGLEHSQGASAEGMVALRVEGSPYLTLLVRPMYDSVAGQLLYANPKGFEEFKQLAYHPFVGGVWLVQ</sequence>
<dbReference type="Proteomes" id="UP000007844">
    <property type="component" value="Chromosome"/>
</dbReference>
<evidence type="ECO:0000256" key="1">
    <source>
        <dbReference type="SAM" id="Phobius"/>
    </source>
</evidence>
<feature type="transmembrane region" description="Helical" evidence="1">
    <location>
        <begin position="261"/>
        <end position="279"/>
    </location>
</feature>
<feature type="transmembrane region" description="Helical" evidence="1">
    <location>
        <begin position="412"/>
        <end position="431"/>
    </location>
</feature>
<keyword evidence="4" id="KW-0808">Transferase</keyword>
<feature type="transmembrane region" description="Helical" evidence="1">
    <location>
        <begin position="235"/>
        <end position="252"/>
    </location>
</feature>
<evidence type="ECO:0000259" key="2">
    <source>
        <dbReference type="Pfam" id="PF02516"/>
    </source>
</evidence>
<dbReference type="GO" id="GO:0016020">
    <property type="term" value="C:membrane"/>
    <property type="evidence" value="ECO:0007669"/>
    <property type="project" value="InterPro"/>
</dbReference>
<keyword evidence="1" id="KW-0472">Membrane</keyword>
<dbReference type="GO" id="GO:0016740">
    <property type="term" value="F:transferase activity"/>
    <property type="evidence" value="ECO:0007669"/>
    <property type="project" value="UniProtKB-KW"/>
</dbReference>
<evidence type="ECO:0000313" key="4">
    <source>
        <dbReference type="EMBL" id="EGJ49656.1"/>
    </source>
</evidence>
<accession>F3YZ11</accession>
<organism evidence="4 5">
    <name type="scientific">Desulfocurvibacter africanus subsp. africanus str. Walvis Bay</name>
    <dbReference type="NCBI Taxonomy" id="690850"/>
    <lineage>
        <taxon>Bacteria</taxon>
        <taxon>Pseudomonadati</taxon>
        <taxon>Thermodesulfobacteriota</taxon>
        <taxon>Desulfovibrionia</taxon>
        <taxon>Desulfovibrionales</taxon>
        <taxon>Desulfovibrionaceae</taxon>
        <taxon>Desulfocurvibacter</taxon>
    </lineage>
</organism>
<feature type="transmembrane region" description="Helical" evidence="1">
    <location>
        <begin position="381"/>
        <end position="400"/>
    </location>
</feature>
<dbReference type="STRING" id="690850.Desaf_1317"/>
<dbReference type="Gene3D" id="3.40.1380.40">
    <property type="match status" value="1"/>
</dbReference>
<evidence type="ECO:0000259" key="3">
    <source>
        <dbReference type="Pfam" id="PF21436"/>
    </source>
</evidence>
<evidence type="ECO:0000313" key="5">
    <source>
        <dbReference type="Proteomes" id="UP000007844"/>
    </source>
</evidence>
<keyword evidence="1" id="KW-1133">Transmembrane helix</keyword>
<dbReference type="HOGENOM" id="CLU_374218_0_0_7"/>
<dbReference type="EMBL" id="CP003221">
    <property type="protein sequence ID" value="EGJ49656.1"/>
    <property type="molecule type" value="Genomic_DNA"/>
</dbReference>
<dbReference type="KEGG" id="daf:Desaf_1317"/>
<feature type="transmembrane region" description="Helical" evidence="1">
    <location>
        <begin position="169"/>
        <end position="187"/>
    </location>
</feature>
<dbReference type="InterPro" id="IPR048307">
    <property type="entry name" value="STT3_N"/>
</dbReference>
<protein>
    <submittedName>
        <fullName evidence="4">Oligosaccharyl transferase STT3 subunit</fullName>
    </submittedName>
</protein>
<keyword evidence="5" id="KW-1185">Reference proteome</keyword>
<feature type="domain" description="STT3/PglB/AglB core" evidence="3">
    <location>
        <begin position="460"/>
        <end position="515"/>
    </location>
</feature>
<dbReference type="InterPro" id="IPR048999">
    <property type="entry name" value="STT3-PglB_core"/>
</dbReference>
<feature type="transmembrane region" description="Helical" evidence="1">
    <location>
        <begin position="357"/>
        <end position="375"/>
    </location>
</feature>
<dbReference type="AlphaFoldDB" id="F3YZ11"/>